<protein>
    <submittedName>
        <fullName evidence="1">Uncharacterized protein</fullName>
    </submittedName>
</protein>
<dbReference type="Proteomes" id="UP000034774">
    <property type="component" value="Unassembled WGS sequence"/>
</dbReference>
<gene>
    <name evidence="1" type="ORF">UT17_C0001G0145</name>
</gene>
<organism evidence="1 2">
    <name type="scientific">Candidatus Woesebacteria bacterium GW2011_GWB1_39_10</name>
    <dbReference type="NCBI Taxonomy" id="1618572"/>
    <lineage>
        <taxon>Bacteria</taxon>
        <taxon>Candidatus Woeseibacteriota</taxon>
    </lineage>
</organism>
<evidence type="ECO:0000313" key="2">
    <source>
        <dbReference type="Proteomes" id="UP000034774"/>
    </source>
</evidence>
<accession>A0A0G0PTU7</accession>
<reference evidence="1 2" key="1">
    <citation type="journal article" date="2015" name="Nature">
        <title>rRNA introns, odd ribosomes, and small enigmatic genomes across a large radiation of phyla.</title>
        <authorList>
            <person name="Brown C.T."/>
            <person name="Hug L.A."/>
            <person name="Thomas B.C."/>
            <person name="Sharon I."/>
            <person name="Castelle C.J."/>
            <person name="Singh A."/>
            <person name="Wilkins M.J."/>
            <person name="Williams K.H."/>
            <person name="Banfield J.F."/>
        </authorList>
    </citation>
    <scope>NUCLEOTIDE SEQUENCE [LARGE SCALE GENOMIC DNA]</scope>
</reference>
<dbReference type="AlphaFoldDB" id="A0A0G0PTU7"/>
<dbReference type="STRING" id="1618572.UT17_C0001G0145"/>
<sequence length="92" mass="10240">MVENTIRVTVDEELSKISGKSRLVAELVDGGKVSWRMTFSRETSPLQISEAMNETGCFIKYDEDTGLSEEDRNDIGDSYIEASYNVPGLGEE</sequence>
<name>A0A0G0PTU7_9BACT</name>
<dbReference type="EMBL" id="LBVU01000001">
    <property type="protein sequence ID" value="KKQ92766.1"/>
    <property type="molecule type" value="Genomic_DNA"/>
</dbReference>
<comment type="caution">
    <text evidence="1">The sequence shown here is derived from an EMBL/GenBank/DDBJ whole genome shotgun (WGS) entry which is preliminary data.</text>
</comment>
<evidence type="ECO:0000313" key="1">
    <source>
        <dbReference type="EMBL" id="KKQ92766.1"/>
    </source>
</evidence>
<proteinExistence type="predicted"/>